<dbReference type="Gene3D" id="3.40.50.1820">
    <property type="entry name" value="alpha/beta hydrolase"/>
    <property type="match status" value="1"/>
</dbReference>
<proteinExistence type="inferred from homology"/>
<dbReference type="PROSITE" id="PS01173">
    <property type="entry name" value="LIPASE_GDXG_HIS"/>
    <property type="match status" value="1"/>
</dbReference>
<organism evidence="4 5">
    <name type="scientific">Halovulum marinum</name>
    <dbReference type="NCBI Taxonomy" id="2662447"/>
    <lineage>
        <taxon>Bacteria</taxon>
        <taxon>Pseudomonadati</taxon>
        <taxon>Pseudomonadota</taxon>
        <taxon>Alphaproteobacteria</taxon>
        <taxon>Rhodobacterales</taxon>
        <taxon>Paracoccaceae</taxon>
        <taxon>Halovulum</taxon>
    </lineage>
</organism>
<dbReference type="Proteomes" id="UP000474957">
    <property type="component" value="Unassembled WGS sequence"/>
</dbReference>
<dbReference type="PANTHER" id="PTHR48081:SF30">
    <property type="entry name" value="ACETYL-HYDROLASE LIPR-RELATED"/>
    <property type="match status" value="1"/>
</dbReference>
<reference evidence="4 5" key="1">
    <citation type="submission" date="2019-10" db="EMBL/GenBank/DDBJ databases">
        <title>Cognatihalovulum marinum gen. nov. sp. nov., a new member of the family Rhodobacteraceae isolated from deep seawater of the Northwest Indian Ocean.</title>
        <authorList>
            <person name="Ruan C."/>
            <person name="Wang J."/>
            <person name="Zheng X."/>
            <person name="Song L."/>
            <person name="Zhu Y."/>
            <person name="Huang Y."/>
            <person name="Lu Z."/>
            <person name="Du W."/>
            <person name="Huang L."/>
            <person name="Dai X."/>
        </authorList>
    </citation>
    <scope>NUCLEOTIDE SEQUENCE [LARGE SCALE GENOMIC DNA]</scope>
    <source>
        <strain evidence="4 5">2CG4</strain>
    </source>
</reference>
<dbReference type="PANTHER" id="PTHR48081">
    <property type="entry name" value="AB HYDROLASE SUPERFAMILY PROTEIN C4A8.06C"/>
    <property type="match status" value="1"/>
</dbReference>
<evidence type="ECO:0000256" key="1">
    <source>
        <dbReference type="ARBA" id="ARBA00010515"/>
    </source>
</evidence>
<dbReference type="EMBL" id="WIND01000004">
    <property type="protein sequence ID" value="MSU89560.1"/>
    <property type="molecule type" value="Genomic_DNA"/>
</dbReference>
<sequence length="301" mass="32468">MPSRRLLLARWLSRTFQRPMLARAQDHLWQRARVEIGGRVFLRGRAPLVFRSDRLGGVPVRRRRGARQGTLFYIHGGAFMFFSARSHQGIAARLAMPLGLEPVLPDYRRAPEHPFPAAIDDVTAAYRALVAEPDARPIVVAGESAGGGLALSLLHRILAQDLPRPAAVLAFSPWADLTLAGASLTANAETDAMLPARRLPDVAAAYLAGADPAQPDASPVFGRFRGAPPVLIQAARDEILFSDAETLSRRLAEQQVAVRLDAFPQGLHAFQLVHGWVPEATAAVDAAVAFAGAALGRRVRG</sequence>
<dbReference type="SUPFAM" id="SSF53474">
    <property type="entry name" value="alpha/beta-Hydrolases"/>
    <property type="match status" value="1"/>
</dbReference>
<dbReference type="InterPro" id="IPR002168">
    <property type="entry name" value="Lipase_GDXG_HIS_AS"/>
</dbReference>
<protein>
    <submittedName>
        <fullName evidence="4">Alpha/beta hydrolase fold domain-containing protein</fullName>
    </submittedName>
</protein>
<name>A0A6L5Z0C5_9RHOB</name>
<feature type="domain" description="Alpha/beta hydrolase fold-3" evidence="3">
    <location>
        <begin position="71"/>
        <end position="271"/>
    </location>
</feature>
<evidence type="ECO:0000259" key="3">
    <source>
        <dbReference type="Pfam" id="PF07859"/>
    </source>
</evidence>
<comment type="similarity">
    <text evidence="1">Belongs to the 'GDXG' lipolytic enzyme family.</text>
</comment>
<dbReference type="InterPro" id="IPR013094">
    <property type="entry name" value="AB_hydrolase_3"/>
</dbReference>
<dbReference type="InterPro" id="IPR029058">
    <property type="entry name" value="AB_hydrolase_fold"/>
</dbReference>
<comment type="caution">
    <text evidence="4">The sequence shown here is derived from an EMBL/GenBank/DDBJ whole genome shotgun (WGS) entry which is preliminary data.</text>
</comment>
<dbReference type="Pfam" id="PF07859">
    <property type="entry name" value="Abhydrolase_3"/>
    <property type="match status" value="1"/>
</dbReference>
<dbReference type="InterPro" id="IPR050300">
    <property type="entry name" value="GDXG_lipolytic_enzyme"/>
</dbReference>
<dbReference type="GO" id="GO:0004806">
    <property type="term" value="F:triacylglycerol lipase activity"/>
    <property type="evidence" value="ECO:0007669"/>
    <property type="project" value="TreeGrafter"/>
</dbReference>
<keyword evidence="5" id="KW-1185">Reference proteome</keyword>
<dbReference type="AlphaFoldDB" id="A0A6L5Z0C5"/>
<evidence type="ECO:0000313" key="5">
    <source>
        <dbReference type="Proteomes" id="UP000474957"/>
    </source>
</evidence>
<accession>A0A6L5Z0C5</accession>
<evidence type="ECO:0000313" key="4">
    <source>
        <dbReference type="EMBL" id="MSU89560.1"/>
    </source>
</evidence>
<dbReference type="RefSeq" id="WP_154446034.1">
    <property type="nucleotide sequence ID" value="NZ_WIND01000004.1"/>
</dbReference>
<keyword evidence="2 4" id="KW-0378">Hydrolase</keyword>
<gene>
    <name evidence="4" type="ORF">GE300_08015</name>
</gene>
<evidence type="ECO:0000256" key="2">
    <source>
        <dbReference type="ARBA" id="ARBA00022801"/>
    </source>
</evidence>